<dbReference type="PANTHER" id="PTHR47027:SF8">
    <property type="entry name" value="RIBONUCLEASE H"/>
    <property type="match status" value="1"/>
</dbReference>
<reference evidence="2" key="1">
    <citation type="journal article" date="2016" name="Insect Biochem. Mol. Biol.">
        <title>Multifaceted biological insights from a draft genome sequence of the tobacco hornworm moth, Manduca sexta.</title>
        <authorList>
            <person name="Kanost M.R."/>
            <person name="Arrese E.L."/>
            <person name="Cao X."/>
            <person name="Chen Y.R."/>
            <person name="Chellapilla S."/>
            <person name="Goldsmith M.R."/>
            <person name="Grosse-Wilde E."/>
            <person name="Heckel D.G."/>
            <person name="Herndon N."/>
            <person name="Jiang H."/>
            <person name="Papanicolaou A."/>
            <person name="Qu J."/>
            <person name="Soulages J.L."/>
            <person name="Vogel H."/>
            <person name="Walters J."/>
            <person name="Waterhouse R.M."/>
            <person name="Ahn S.J."/>
            <person name="Almeida F.C."/>
            <person name="An C."/>
            <person name="Aqrawi P."/>
            <person name="Bretschneider A."/>
            <person name="Bryant W.B."/>
            <person name="Bucks S."/>
            <person name="Chao H."/>
            <person name="Chevignon G."/>
            <person name="Christen J.M."/>
            <person name="Clarke D.F."/>
            <person name="Dittmer N.T."/>
            <person name="Ferguson L.C.F."/>
            <person name="Garavelou S."/>
            <person name="Gordon K.H.J."/>
            <person name="Gunaratna R.T."/>
            <person name="Han Y."/>
            <person name="Hauser F."/>
            <person name="He Y."/>
            <person name="Heidel-Fischer H."/>
            <person name="Hirsh A."/>
            <person name="Hu Y."/>
            <person name="Jiang H."/>
            <person name="Kalra D."/>
            <person name="Klinner C."/>
            <person name="Konig C."/>
            <person name="Kovar C."/>
            <person name="Kroll A.R."/>
            <person name="Kuwar S.S."/>
            <person name="Lee S.L."/>
            <person name="Lehman R."/>
            <person name="Li K."/>
            <person name="Li Z."/>
            <person name="Liang H."/>
            <person name="Lovelace S."/>
            <person name="Lu Z."/>
            <person name="Mansfield J.H."/>
            <person name="McCulloch K.J."/>
            <person name="Mathew T."/>
            <person name="Morton B."/>
            <person name="Muzny D.M."/>
            <person name="Neunemann D."/>
            <person name="Ongeri F."/>
            <person name="Pauchet Y."/>
            <person name="Pu L.L."/>
            <person name="Pyrousis I."/>
            <person name="Rao X.J."/>
            <person name="Redding A."/>
            <person name="Roesel C."/>
            <person name="Sanchez-Gracia A."/>
            <person name="Schaack S."/>
            <person name="Shukla A."/>
            <person name="Tetreau G."/>
            <person name="Wang Y."/>
            <person name="Xiong G.H."/>
            <person name="Traut W."/>
            <person name="Walsh T.K."/>
            <person name="Worley K.C."/>
            <person name="Wu D."/>
            <person name="Wu W."/>
            <person name="Wu Y.Q."/>
            <person name="Zhang X."/>
            <person name="Zou Z."/>
            <person name="Zucker H."/>
            <person name="Briscoe A.D."/>
            <person name="Burmester T."/>
            <person name="Clem R.J."/>
            <person name="Feyereisen R."/>
            <person name="Grimmelikhuijzen C.J.P."/>
            <person name="Hamodrakas S.J."/>
            <person name="Hansson B.S."/>
            <person name="Huguet E."/>
            <person name="Jermiin L.S."/>
            <person name="Lan Q."/>
            <person name="Lehman H.K."/>
            <person name="Lorenzen M."/>
            <person name="Merzendorfer H."/>
            <person name="Michalopoulos I."/>
            <person name="Morton D.B."/>
            <person name="Muthukrishnan S."/>
            <person name="Oakeshott J.G."/>
            <person name="Palmer W."/>
            <person name="Park Y."/>
            <person name="Passarelli A.L."/>
            <person name="Rozas J."/>
            <person name="Schwartz L.M."/>
            <person name="Smith W."/>
            <person name="Southgate A."/>
            <person name="Vilcinskas A."/>
            <person name="Vogt R."/>
            <person name="Wang P."/>
            <person name="Werren J."/>
            <person name="Yu X.Q."/>
            <person name="Zhou J.J."/>
            <person name="Brown S.J."/>
            <person name="Scherer S.E."/>
            <person name="Richards S."/>
            <person name="Blissard G.W."/>
        </authorList>
    </citation>
    <scope>NUCLEOTIDE SEQUENCE</scope>
</reference>
<dbReference type="EMBL" id="JH668300">
    <property type="protein sequence ID" value="KAG6443175.1"/>
    <property type="molecule type" value="Genomic_DNA"/>
</dbReference>
<dbReference type="Pfam" id="PF00078">
    <property type="entry name" value="RVT_1"/>
    <property type="match status" value="1"/>
</dbReference>
<dbReference type="Proteomes" id="UP000791440">
    <property type="component" value="Unassembled WGS sequence"/>
</dbReference>
<comment type="caution">
    <text evidence="2">The sequence shown here is derived from an EMBL/GenBank/DDBJ whole genome shotgun (WGS) entry which is preliminary data.</text>
</comment>
<organism evidence="2 3">
    <name type="scientific">Manduca sexta</name>
    <name type="common">Tobacco hawkmoth</name>
    <name type="synonym">Tobacco hornworm</name>
    <dbReference type="NCBI Taxonomy" id="7130"/>
    <lineage>
        <taxon>Eukaryota</taxon>
        <taxon>Metazoa</taxon>
        <taxon>Ecdysozoa</taxon>
        <taxon>Arthropoda</taxon>
        <taxon>Hexapoda</taxon>
        <taxon>Insecta</taxon>
        <taxon>Pterygota</taxon>
        <taxon>Neoptera</taxon>
        <taxon>Endopterygota</taxon>
        <taxon>Lepidoptera</taxon>
        <taxon>Glossata</taxon>
        <taxon>Ditrysia</taxon>
        <taxon>Bombycoidea</taxon>
        <taxon>Sphingidae</taxon>
        <taxon>Sphinginae</taxon>
        <taxon>Sphingini</taxon>
        <taxon>Manduca</taxon>
    </lineage>
</organism>
<dbReference type="AlphaFoldDB" id="A0A921YPS7"/>
<dbReference type="InterPro" id="IPR043502">
    <property type="entry name" value="DNA/RNA_pol_sf"/>
</dbReference>
<accession>A0A921YPS7</accession>
<dbReference type="SUPFAM" id="SSF56672">
    <property type="entry name" value="DNA/RNA polymerases"/>
    <property type="match status" value="1"/>
</dbReference>
<protein>
    <recommendedName>
        <fullName evidence="1">Reverse transcriptase domain-containing protein</fullName>
    </recommendedName>
</protein>
<proteinExistence type="predicted"/>
<gene>
    <name evidence="2" type="ORF">O3G_MSEX002705</name>
</gene>
<dbReference type="OrthoDB" id="1421278at2759"/>
<dbReference type="PANTHER" id="PTHR47027">
    <property type="entry name" value="REVERSE TRANSCRIPTASE DOMAIN-CONTAINING PROTEIN"/>
    <property type="match status" value="1"/>
</dbReference>
<sequence>MDVPQQLILLIANLYQDEESMVKVNDVISTPFKPKNRIRQGCIVSPILFNIYREYMMRKALEVWKGGVSIGGVKTSKLKYGDDTTLFATSEKELADLFYKVERECKLVGITIKKSKGKVMIIDRTDQFSRTPVLGLSNLEFISKFVYLESLLIDKRGCEREIRRRTRMAKAAVSKLAHIWQDTRVFNTQQDETSRKPGLTDIHLWRRVAEDSVYRTKENRGCRNVVLAKNAPYTMDRHENEKIHT</sequence>
<name>A0A921YPS7_MANSE</name>
<reference evidence="2" key="2">
    <citation type="submission" date="2020-12" db="EMBL/GenBank/DDBJ databases">
        <authorList>
            <person name="Kanost M."/>
        </authorList>
    </citation>
    <scope>NUCLEOTIDE SEQUENCE</scope>
</reference>
<evidence type="ECO:0000313" key="3">
    <source>
        <dbReference type="Proteomes" id="UP000791440"/>
    </source>
</evidence>
<evidence type="ECO:0000313" key="2">
    <source>
        <dbReference type="EMBL" id="KAG6443175.1"/>
    </source>
</evidence>
<dbReference type="PROSITE" id="PS50878">
    <property type="entry name" value="RT_POL"/>
    <property type="match status" value="1"/>
</dbReference>
<keyword evidence="3" id="KW-1185">Reference proteome</keyword>
<feature type="domain" description="Reverse transcriptase" evidence="1">
    <location>
        <begin position="1"/>
        <end position="138"/>
    </location>
</feature>
<dbReference type="GO" id="GO:0071897">
    <property type="term" value="P:DNA biosynthetic process"/>
    <property type="evidence" value="ECO:0007669"/>
    <property type="project" value="UniProtKB-ARBA"/>
</dbReference>
<evidence type="ECO:0000259" key="1">
    <source>
        <dbReference type="PROSITE" id="PS50878"/>
    </source>
</evidence>
<dbReference type="InterPro" id="IPR000477">
    <property type="entry name" value="RT_dom"/>
</dbReference>